<evidence type="ECO:0000313" key="1">
    <source>
        <dbReference type="Proteomes" id="UP000887565"/>
    </source>
</evidence>
<organism evidence="1 2">
    <name type="scientific">Romanomermis culicivorax</name>
    <name type="common">Nematode worm</name>
    <dbReference type="NCBI Taxonomy" id="13658"/>
    <lineage>
        <taxon>Eukaryota</taxon>
        <taxon>Metazoa</taxon>
        <taxon>Ecdysozoa</taxon>
        <taxon>Nematoda</taxon>
        <taxon>Enoplea</taxon>
        <taxon>Dorylaimia</taxon>
        <taxon>Mermithida</taxon>
        <taxon>Mermithoidea</taxon>
        <taxon>Mermithidae</taxon>
        <taxon>Romanomermis</taxon>
    </lineage>
</organism>
<keyword evidence="1" id="KW-1185">Reference proteome</keyword>
<name>A0A915KQ33_ROMCU</name>
<protein>
    <submittedName>
        <fullName evidence="2">Uncharacterized protein</fullName>
    </submittedName>
</protein>
<accession>A0A915KQ33</accession>
<dbReference type="Proteomes" id="UP000887565">
    <property type="component" value="Unplaced"/>
</dbReference>
<reference evidence="2" key="1">
    <citation type="submission" date="2022-11" db="UniProtKB">
        <authorList>
            <consortium name="WormBaseParasite"/>
        </authorList>
    </citation>
    <scope>IDENTIFICATION</scope>
</reference>
<dbReference type="WBParaSite" id="nRc.2.0.1.t40856-RA">
    <property type="protein sequence ID" value="nRc.2.0.1.t40856-RA"/>
    <property type="gene ID" value="nRc.2.0.1.g40856"/>
</dbReference>
<dbReference type="AlphaFoldDB" id="A0A915KQ33"/>
<evidence type="ECO:0000313" key="2">
    <source>
        <dbReference type="WBParaSite" id="nRc.2.0.1.t40856-RA"/>
    </source>
</evidence>
<sequence length="55" mass="6539">MEDFLYIITLNQSLNQSLNESFKSKHQEHHTEDTVNLVAWYISENPTRDFLNLIT</sequence>
<proteinExistence type="predicted"/>